<dbReference type="SMART" id="SM01002">
    <property type="entry name" value="AlaDh_PNT_C"/>
    <property type="match status" value="1"/>
</dbReference>
<dbReference type="PANTHER" id="PTHR42795">
    <property type="entry name" value="ALANINE DEHYDROGENASE"/>
    <property type="match status" value="1"/>
</dbReference>
<evidence type="ECO:0000256" key="2">
    <source>
        <dbReference type="ARBA" id="ARBA00012897"/>
    </source>
</evidence>
<dbReference type="CDD" id="cd05305">
    <property type="entry name" value="L-AlaDH"/>
    <property type="match status" value="1"/>
</dbReference>
<organism evidence="6">
    <name type="scientific">hydrothermal vent metagenome</name>
    <dbReference type="NCBI Taxonomy" id="652676"/>
    <lineage>
        <taxon>unclassified sequences</taxon>
        <taxon>metagenomes</taxon>
        <taxon>ecological metagenomes</taxon>
    </lineage>
</organism>
<dbReference type="SMART" id="SM01003">
    <property type="entry name" value="AlaDh_PNT_N"/>
    <property type="match status" value="1"/>
</dbReference>
<accession>A0A3B0Y6D0</accession>
<dbReference type="PANTHER" id="PTHR42795:SF1">
    <property type="entry name" value="ALANINE DEHYDROGENASE"/>
    <property type="match status" value="1"/>
</dbReference>
<dbReference type="GO" id="GO:0005886">
    <property type="term" value="C:plasma membrane"/>
    <property type="evidence" value="ECO:0007669"/>
    <property type="project" value="TreeGrafter"/>
</dbReference>
<feature type="domain" description="Alanine dehydrogenase/pyridine nucleotide transhydrogenase N-terminal" evidence="5">
    <location>
        <begin position="4"/>
        <end position="136"/>
    </location>
</feature>
<feature type="domain" description="Alanine dehydrogenase/pyridine nucleotide transhydrogenase NAD(H)-binding" evidence="4">
    <location>
        <begin position="148"/>
        <end position="294"/>
    </location>
</feature>
<reference evidence="6" key="1">
    <citation type="submission" date="2018-06" db="EMBL/GenBank/DDBJ databases">
        <authorList>
            <person name="Zhirakovskaya E."/>
        </authorList>
    </citation>
    <scope>NUCLEOTIDE SEQUENCE</scope>
</reference>
<dbReference type="EC" id="1.4.1.1" evidence="2"/>
<evidence type="ECO:0000259" key="4">
    <source>
        <dbReference type="SMART" id="SM01002"/>
    </source>
</evidence>
<dbReference type="Gene3D" id="3.40.50.720">
    <property type="entry name" value="NAD(P)-binding Rossmann-like Domain"/>
    <property type="match status" value="2"/>
</dbReference>
<evidence type="ECO:0000313" key="6">
    <source>
        <dbReference type="EMBL" id="VAW71097.1"/>
    </source>
</evidence>
<dbReference type="Pfam" id="PF01262">
    <property type="entry name" value="AlaDh_PNT_C"/>
    <property type="match status" value="1"/>
</dbReference>
<dbReference type="SUPFAM" id="SSF52283">
    <property type="entry name" value="Formate/glycerate dehydrogenase catalytic domain-like"/>
    <property type="match status" value="1"/>
</dbReference>
<protein>
    <recommendedName>
        <fullName evidence="2">alanine dehydrogenase</fullName>
        <ecNumber evidence="2">1.4.1.1</ecNumber>
    </recommendedName>
</protein>
<dbReference type="InterPro" id="IPR036291">
    <property type="entry name" value="NAD(P)-bd_dom_sf"/>
</dbReference>
<evidence type="ECO:0000256" key="1">
    <source>
        <dbReference type="ARBA" id="ARBA00005689"/>
    </source>
</evidence>
<proteinExistence type="inferred from homology"/>
<dbReference type="InterPro" id="IPR007698">
    <property type="entry name" value="AlaDH/PNT_NAD(H)-bd"/>
</dbReference>
<evidence type="ECO:0000256" key="3">
    <source>
        <dbReference type="ARBA" id="ARBA00023002"/>
    </source>
</evidence>
<gene>
    <name evidence="6" type="ORF">MNBD_GAMMA12-1253</name>
</gene>
<comment type="similarity">
    <text evidence="1">Belongs to the AlaDH/PNT family.</text>
</comment>
<dbReference type="GO" id="GO:0042853">
    <property type="term" value="P:L-alanine catabolic process"/>
    <property type="evidence" value="ECO:0007669"/>
    <property type="project" value="InterPro"/>
</dbReference>
<sequence>MNIGIPREIKVMEGRVALIPEACHELVRAGHKVSIESDAGKLSAYTNQQYQAVGVEVLASAQEVYAQAELIVKVKEPLPEELALLRSDHILFSFLHLAANKVLTQALQDIGLTAIAFETVERDTLLPLLAPMSSIAGIVAAQTASNLLFQHQGGRGILLGGSSASARANAVVLGAGVAGSAAIGVLAALGANVTVFDKNTEKLDNIRQLGNVNTEYAYQHSIMKALQTADLLIGAVLVPGAKAPQIVSTDMVATMPEASIILDISVDQGGCIETIHPTTYAEPVYIEQGVLHYAVSNIPGAVPRTATQALCAVLLPYVLALANKQVESAPGLLSGYNIQSGEVIHKTVAEALAS</sequence>
<dbReference type="SUPFAM" id="SSF51735">
    <property type="entry name" value="NAD(P)-binding Rossmann-fold domains"/>
    <property type="match status" value="1"/>
</dbReference>
<dbReference type="InterPro" id="IPR008141">
    <property type="entry name" value="Ala_DH"/>
</dbReference>
<dbReference type="GO" id="GO:0000286">
    <property type="term" value="F:alanine dehydrogenase activity"/>
    <property type="evidence" value="ECO:0007669"/>
    <property type="project" value="UniProtKB-EC"/>
</dbReference>
<dbReference type="EMBL" id="UOFL01000010">
    <property type="protein sequence ID" value="VAW71097.1"/>
    <property type="molecule type" value="Genomic_DNA"/>
</dbReference>
<dbReference type="InterPro" id="IPR007886">
    <property type="entry name" value="AlaDH/PNT_N"/>
</dbReference>
<evidence type="ECO:0000259" key="5">
    <source>
        <dbReference type="SMART" id="SM01003"/>
    </source>
</evidence>
<dbReference type="AlphaFoldDB" id="A0A3B0Y6D0"/>
<name>A0A3B0Y6D0_9ZZZZ</name>
<keyword evidence="3 6" id="KW-0560">Oxidoreductase</keyword>
<dbReference type="Pfam" id="PF05222">
    <property type="entry name" value="AlaDh_PNT_N"/>
    <property type="match status" value="1"/>
</dbReference>